<protein>
    <recommendedName>
        <fullName evidence="3">SnoaL-like polyketide cyclase</fullName>
    </recommendedName>
</protein>
<dbReference type="Proteomes" id="UP000600365">
    <property type="component" value="Unassembled WGS sequence"/>
</dbReference>
<dbReference type="InterPro" id="IPR032710">
    <property type="entry name" value="NTF2-like_dom_sf"/>
</dbReference>
<dbReference type="RefSeq" id="WP_189183720.1">
    <property type="nucleotide sequence ID" value="NZ_BMMM01000001.1"/>
</dbReference>
<dbReference type="GO" id="GO:0030638">
    <property type="term" value="P:polyketide metabolic process"/>
    <property type="evidence" value="ECO:0007669"/>
    <property type="project" value="InterPro"/>
</dbReference>
<dbReference type="Pfam" id="PF07366">
    <property type="entry name" value="SnoaL"/>
    <property type="match status" value="1"/>
</dbReference>
<name>A0A917XPR4_9ACTN</name>
<sequence>MSVQENAALAEPWKALWNNDLSLTEKIIAPDFVAHAAPITGSGADEIRGREALNQWIAGIHSLLSDLTFGIQVGPIATDEYLVVRWQARGIYGGGFPGAPEEAIGNEVAFTGTDTLRVEDGRLAEYWANADSLLLVQQLGIRELPGA</sequence>
<organism evidence="1 2">
    <name type="scientific">Streptomyces albiflavescens</name>
    <dbReference type="NCBI Taxonomy" id="1623582"/>
    <lineage>
        <taxon>Bacteria</taxon>
        <taxon>Bacillati</taxon>
        <taxon>Actinomycetota</taxon>
        <taxon>Actinomycetes</taxon>
        <taxon>Kitasatosporales</taxon>
        <taxon>Streptomycetaceae</taxon>
        <taxon>Streptomyces</taxon>
    </lineage>
</organism>
<reference evidence="1 2" key="1">
    <citation type="journal article" date="2014" name="Int. J. Syst. Evol. Microbiol.">
        <title>Complete genome sequence of Corynebacterium casei LMG S-19264T (=DSM 44701T), isolated from a smear-ripened cheese.</title>
        <authorList>
            <consortium name="US DOE Joint Genome Institute (JGI-PGF)"/>
            <person name="Walter F."/>
            <person name="Albersmeier A."/>
            <person name="Kalinowski J."/>
            <person name="Ruckert C."/>
        </authorList>
    </citation>
    <scope>NUCLEOTIDE SEQUENCE [LARGE SCALE GENOMIC DNA]</scope>
    <source>
        <strain evidence="1 2">CGMCC 4.7111</strain>
    </source>
</reference>
<evidence type="ECO:0000313" key="2">
    <source>
        <dbReference type="Proteomes" id="UP000600365"/>
    </source>
</evidence>
<comment type="caution">
    <text evidence="1">The sequence shown here is derived from an EMBL/GenBank/DDBJ whole genome shotgun (WGS) entry which is preliminary data.</text>
</comment>
<proteinExistence type="predicted"/>
<dbReference type="SUPFAM" id="SSF54427">
    <property type="entry name" value="NTF2-like"/>
    <property type="match status" value="1"/>
</dbReference>
<accession>A0A917XPR4</accession>
<dbReference type="AlphaFoldDB" id="A0A917XPR4"/>
<dbReference type="InterPro" id="IPR009959">
    <property type="entry name" value="Cyclase_SnoaL-like"/>
</dbReference>
<evidence type="ECO:0000313" key="1">
    <source>
        <dbReference type="EMBL" id="GGN47954.1"/>
    </source>
</evidence>
<keyword evidence="2" id="KW-1185">Reference proteome</keyword>
<evidence type="ECO:0008006" key="3">
    <source>
        <dbReference type="Google" id="ProtNLM"/>
    </source>
</evidence>
<dbReference type="Gene3D" id="3.10.450.50">
    <property type="match status" value="1"/>
</dbReference>
<dbReference type="EMBL" id="BMMM01000001">
    <property type="protein sequence ID" value="GGN47954.1"/>
    <property type="molecule type" value="Genomic_DNA"/>
</dbReference>
<gene>
    <name evidence="1" type="ORF">GCM10011579_000130</name>
</gene>